<evidence type="ECO:0000313" key="13">
    <source>
        <dbReference type="Proteomes" id="UP000315782"/>
    </source>
</evidence>
<dbReference type="PANTHER" id="PTHR33695:SF1">
    <property type="entry name" value="LIPOPROTEIN SIGNAL PEPTIDASE"/>
    <property type="match status" value="1"/>
</dbReference>
<feature type="transmembrane region" description="Helical" evidence="9">
    <location>
        <begin position="61"/>
        <end position="79"/>
    </location>
</feature>
<dbReference type="GO" id="GO:0005886">
    <property type="term" value="C:plasma membrane"/>
    <property type="evidence" value="ECO:0007669"/>
    <property type="project" value="UniProtKB-SubCell"/>
</dbReference>
<evidence type="ECO:0000313" key="12">
    <source>
        <dbReference type="EMBL" id="RZO20928.1"/>
    </source>
</evidence>
<name>A0A520MI64_9GAMM</name>
<evidence type="ECO:0000256" key="10">
    <source>
        <dbReference type="RuleBase" id="RU000594"/>
    </source>
</evidence>
<sequence>MFKNRFYFYIVILLFCDIATKQLALSFLEKGISSSFIPFIDFYLIFNSGIAFGFLDIGEKFFSNILMIIAIIIVIYLLYLLNEENDASKKLGLSFITGGALGNIVDRAPDGYVTDFLHLHIDNFSFFIFNFADASISLGAILIIYLEIFKKDHAKQD</sequence>
<comment type="catalytic activity">
    <reaction evidence="9 10">
        <text>Release of signal peptides from bacterial membrane prolipoproteins. Hydrolyzes -Xaa-Yaa-Zaa-|-(S,diacylglyceryl)Cys-, in which Xaa is hydrophobic (preferably Leu), and Yaa (Ala or Ser) and Zaa (Gly or Ala) have small, neutral side chains.</text>
        <dbReference type="EC" id="3.4.23.36"/>
    </reaction>
</comment>
<evidence type="ECO:0000256" key="9">
    <source>
        <dbReference type="HAMAP-Rule" id="MF_00161"/>
    </source>
</evidence>
<keyword evidence="6 9" id="KW-0378">Hydrolase</keyword>
<comment type="subcellular location">
    <subcellularLocation>
        <location evidence="9">Cell membrane</location>
        <topology evidence="9">Multi-pass membrane protein</topology>
    </subcellularLocation>
</comment>
<keyword evidence="4 9" id="KW-0812">Transmembrane</keyword>
<dbReference type="HAMAP" id="MF_00161">
    <property type="entry name" value="LspA"/>
    <property type="match status" value="1"/>
</dbReference>
<dbReference type="GO" id="GO:0004190">
    <property type="term" value="F:aspartic-type endopeptidase activity"/>
    <property type="evidence" value="ECO:0007669"/>
    <property type="project" value="UniProtKB-UniRule"/>
</dbReference>
<keyword evidence="2 9" id="KW-1003">Cell membrane</keyword>
<comment type="caution">
    <text evidence="12">The sequence shown here is derived from an EMBL/GenBank/DDBJ whole genome shotgun (WGS) entry which is preliminary data.</text>
</comment>
<organism evidence="12 13">
    <name type="scientific">SAR86 cluster bacterium</name>
    <dbReference type="NCBI Taxonomy" id="2030880"/>
    <lineage>
        <taxon>Bacteria</taxon>
        <taxon>Pseudomonadati</taxon>
        <taxon>Pseudomonadota</taxon>
        <taxon>Gammaproteobacteria</taxon>
        <taxon>SAR86 cluster</taxon>
    </lineage>
</organism>
<dbReference type="Pfam" id="PF01252">
    <property type="entry name" value="Peptidase_A8"/>
    <property type="match status" value="1"/>
</dbReference>
<comment type="function">
    <text evidence="9 10">This protein specifically catalyzes the removal of signal peptides from prolipoproteins.</text>
</comment>
<dbReference type="NCBIfam" id="TIGR00077">
    <property type="entry name" value="lspA"/>
    <property type="match status" value="1"/>
</dbReference>
<keyword evidence="7 9" id="KW-1133">Transmembrane helix</keyword>
<dbReference type="EC" id="3.4.23.36" evidence="9"/>
<comment type="similarity">
    <text evidence="1 9 11">Belongs to the peptidase A8 family.</text>
</comment>
<accession>A0A520MI64</accession>
<reference evidence="12 13" key="1">
    <citation type="submission" date="2019-02" db="EMBL/GenBank/DDBJ databases">
        <title>Prokaryotic population dynamics and viral predation in marine succession experiment using metagenomics: the confinement effect.</title>
        <authorList>
            <person name="Haro-Moreno J.M."/>
            <person name="Rodriguez-Valera F."/>
            <person name="Lopez-Perez M."/>
        </authorList>
    </citation>
    <scope>NUCLEOTIDE SEQUENCE [LARGE SCALE GENOMIC DNA]</scope>
    <source>
        <strain evidence="12">MED-G163</strain>
    </source>
</reference>
<evidence type="ECO:0000256" key="8">
    <source>
        <dbReference type="ARBA" id="ARBA00023136"/>
    </source>
</evidence>
<keyword evidence="8 9" id="KW-0472">Membrane</keyword>
<evidence type="ECO:0000256" key="3">
    <source>
        <dbReference type="ARBA" id="ARBA00022670"/>
    </source>
</evidence>
<evidence type="ECO:0000256" key="2">
    <source>
        <dbReference type="ARBA" id="ARBA00022475"/>
    </source>
</evidence>
<protein>
    <recommendedName>
        <fullName evidence="9">Lipoprotein signal peptidase</fullName>
        <ecNumber evidence="9">3.4.23.36</ecNumber>
    </recommendedName>
    <alternativeName>
        <fullName evidence="9">Prolipoprotein signal peptidase</fullName>
    </alternativeName>
    <alternativeName>
        <fullName evidence="9">Signal peptidase II</fullName>
        <shortName evidence="9">SPase II</shortName>
    </alternativeName>
</protein>
<evidence type="ECO:0000256" key="7">
    <source>
        <dbReference type="ARBA" id="ARBA00022989"/>
    </source>
</evidence>
<keyword evidence="3 9" id="KW-0645">Protease</keyword>
<evidence type="ECO:0000256" key="1">
    <source>
        <dbReference type="ARBA" id="ARBA00006139"/>
    </source>
</evidence>
<evidence type="ECO:0000256" key="5">
    <source>
        <dbReference type="ARBA" id="ARBA00022750"/>
    </source>
</evidence>
<dbReference type="AlphaFoldDB" id="A0A520MI64"/>
<feature type="transmembrane region" description="Helical" evidence="9">
    <location>
        <begin position="36"/>
        <end position="55"/>
    </location>
</feature>
<feature type="active site" evidence="9">
    <location>
        <position position="115"/>
    </location>
</feature>
<dbReference type="PRINTS" id="PR00781">
    <property type="entry name" value="LIPOSIGPTASE"/>
</dbReference>
<dbReference type="UniPathway" id="UPA00665"/>
<dbReference type="PANTHER" id="PTHR33695">
    <property type="entry name" value="LIPOPROTEIN SIGNAL PEPTIDASE"/>
    <property type="match status" value="1"/>
</dbReference>
<dbReference type="Proteomes" id="UP000315782">
    <property type="component" value="Unassembled WGS sequence"/>
</dbReference>
<evidence type="ECO:0000256" key="6">
    <source>
        <dbReference type="ARBA" id="ARBA00022801"/>
    </source>
</evidence>
<gene>
    <name evidence="9 12" type="primary">lspA</name>
    <name evidence="12" type="ORF">EVA96_02405</name>
</gene>
<dbReference type="GO" id="GO:0006508">
    <property type="term" value="P:proteolysis"/>
    <property type="evidence" value="ECO:0007669"/>
    <property type="project" value="UniProtKB-KW"/>
</dbReference>
<dbReference type="PROSITE" id="PS00855">
    <property type="entry name" value="SPASE_II"/>
    <property type="match status" value="1"/>
</dbReference>
<feature type="transmembrane region" description="Helical" evidence="9">
    <location>
        <begin position="6"/>
        <end position="24"/>
    </location>
</feature>
<keyword evidence="5 9" id="KW-0064">Aspartyl protease</keyword>
<evidence type="ECO:0000256" key="4">
    <source>
        <dbReference type="ARBA" id="ARBA00022692"/>
    </source>
</evidence>
<feature type="active site" evidence="9">
    <location>
        <position position="133"/>
    </location>
</feature>
<dbReference type="InterPro" id="IPR001872">
    <property type="entry name" value="Peptidase_A8"/>
</dbReference>
<comment type="pathway">
    <text evidence="9">Protein modification; lipoprotein biosynthesis (signal peptide cleavage).</text>
</comment>
<feature type="transmembrane region" description="Helical" evidence="9">
    <location>
        <begin position="124"/>
        <end position="146"/>
    </location>
</feature>
<proteinExistence type="inferred from homology"/>
<evidence type="ECO:0000256" key="11">
    <source>
        <dbReference type="RuleBase" id="RU004181"/>
    </source>
</evidence>
<dbReference type="EMBL" id="SHBI01000012">
    <property type="protein sequence ID" value="RZO20928.1"/>
    <property type="molecule type" value="Genomic_DNA"/>
</dbReference>